<dbReference type="PANTHER" id="PTHR42877:SF7">
    <property type="entry name" value="FLAVIN-BINDING MONOOXYGENASE-RELATED"/>
    <property type="match status" value="1"/>
</dbReference>
<keyword evidence="3" id="KW-0274">FAD</keyword>
<comment type="similarity">
    <text evidence="1">Belongs to the FAD-binding monooxygenase family.</text>
</comment>
<evidence type="ECO:0000256" key="2">
    <source>
        <dbReference type="ARBA" id="ARBA00022630"/>
    </source>
</evidence>
<dbReference type="InterPro" id="IPR051209">
    <property type="entry name" value="FAD-bind_Monooxygenase_sf"/>
</dbReference>
<dbReference type="GO" id="GO:0050660">
    <property type="term" value="F:flavin adenine dinucleotide binding"/>
    <property type="evidence" value="ECO:0007669"/>
    <property type="project" value="InterPro"/>
</dbReference>
<organism evidence="5 6">
    <name type="scientific">Coniochaeta pulveracea</name>
    <dbReference type="NCBI Taxonomy" id="177199"/>
    <lineage>
        <taxon>Eukaryota</taxon>
        <taxon>Fungi</taxon>
        <taxon>Dikarya</taxon>
        <taxon>Ascomycota</taxon>
        <taxon>Pezizomycotina</taxon>
        <taxon>Sordariomycetes</taxon>
        <taxon>Sordariomycetidae</taxon>
        <taxon>Coniochaetales</taxon>
        <taxon>Coniochaetaceae</taxon>
        <taxon>Coniochaeta</taxon>
    </lineage>
</organism>
<evidence type="ECO:0000256" key="4">
    <source>
        <dbReference type="ARBA" id="ARBA00023002"/>
    </source>
</evidence>
<dbReference type="STRING" id="177199.A0A420XWJ7"/>
<keyword evidence="2" id="KW-0285">Flavoprotein</keyword>
<evidence type="ECO:0000313" key="5">
    <source>
        <dbReference type="EMBL" id="RKU40017.1"/>
    </source>
</evidence>
<dbReference type="PANTHER" id="PTHR42877">
    <property type="entry name" value="L-ORNITHINE N(5)-MONOOXYGENASE-RELATED"/>
    <property type="match status" value="1"/>
</dbReference>
<reference evidence="5 6" key="1">
    <citation type="submission" date="2018-08" db="EMBL/GenBank/DDBJ databases">
        <title>Draft genome of the lignicolous fungus Coniochaeta pulveracea.</title>
        <authorList>
            <person name="Borstlap C.J."/>
            <person name="De Witt R.N."/>
            <person name="Botha A."/>
            <person name="Volschenk H."/>
        </authorList>
    </citation>
    <scope>NUCLEOTIDE SEQUENCE [LARGE SCALE GENOMIC DNA]</scope>
    <source>
        <strain evidence="5 6">CAB683</strain>
    </source>
</reference>
<dbReference type="Pfam" id="PF00743">
    <property type="entry name" value="FMO-like"/>
    <property type="match status" value="1"/>
</dbReference>
<evidence type="ECO:0000256" key="1">
    <source>
        <dbReference type="ARBA" id="ARBA00010139"/>
    </source>
</evidence>
<accession>A0A420XWJ7</accession>
<dbReference type="Proteomes" id="UP000275385">
    <property type="component" value="Unassembled WGS sequence"/>
</dbReference>
<dbReference type="Gene3D" id="3.50.50.60">
    <property type="entry name" value="FAD/NAD(P)-binding domain"/>
    <property type="match status" value="2"/>
</dbReference>
<comment type="caution">
    <text evidence="5">The sequence shown here is derived from an EMBL/GenBank/DDBJ whole genome shotgun (WGS) entry which is preliminary data.</text>
</comment>
<keyword evidence="6" id="KW-1185">Reference proteome</keyword>
<dbReference type="OrthoDB" id="74360at2759"/>
<evidence type="ECO:0000256" key="3">
    <source>
        <dbReference type="ARBA" id="ARBA00022827"/>
    </source>
</evidence>
<dbReference type="InterPro" id="IPR020946">
    <property type="entry name" value="Flavin_mOase-like"/>
</dbReference>
<dbReference type="GO" id="GO:0050661">
    <property type="term" value="F:NADP binding"/>
    <property type="evidence" value="ECO:0007669"/>
    <property type="project" value="InterPro"/>
</dbReference>
<name>A0A420XWJ7_9PEZI</name>
<dbReference type="GO" id="GO:0004499">
    <property type="term" value="F:N,N-dimethylaniline monooxygenase activity"/>
    <property type="evidence" value="ECO:0007669"/>
    <property type="project" value="InterPro"/>
</dbReference>
<dbReference type="EMBL" id="QVQW01000127">
    <property type="protein sequence ID" value="RKU40017.1"/>
    <property type="molecule type" value="Genomic_DNA"/>
</dbReference>
<proteinExistence type="inferred from homology"/>
<protein>
    <submittedName>
        <fullName evidence="5">Uncharacterized protein</fullName>
    </submittedName>
</protein>
<dbReference type="InterPro" id="IPR036188">
    <property type="entry name" value="FAD/NAD-bd_sf"/>
</dbReference>
<gene>
    <name evidence="5" type="ORF">DL546_001420</name>
</gene>
<evidence type="ECO:0000313" key="6">
    <source>
        <dbReference type="Proteomes" id="UP000275385"/>
    </source>
</evidence>
<keyword evidence="4" id="KW-0560">Oxidoreductase</keyword>
<sequence>MTMVDIFQLEPYSHFQSYSSWFRRDRLNYLQAQHLNFPKSATCILHLGCYRTFYVRRSRFAQRRTKMSPFIDAAAENGRSTPAPLDTLNLPSVASPDAPKLYNWTNVNERGYEINEEPMDTKHPLKIIILGAGASGINFLKTAQDKLENIELVCYEKNKNVGGTWLENTYPGVACDIPSVSYQFTWKPHIWPEYYSSGNEIWKYLRGIVDEYNLAQYIRFEHSICGTEWLEDAGKWKVLVQGPDGQVKEDICDVFLNAGGVLNNFRYPNIEGLWTFKGKLMHTAKWDNEFDLKDKRVAVIGAGSSGAQVIPSILPHVKKLHSFVKSPTWITAGFAQRFAGPDGGNFSYTDAQKAQLQRDDKVYLAYRKMIESELGQRFRFLMKDGPEALAARKFSEQEMRRKLNGHEEIIEAIVPKDFTIGCRRPTPGEGFLEALVNPITSVHTRQMQRITRDGFIAHDGTAHEVDVIVCATGFDTSWVPRFPVKAHGKNLQDTWREDGPLSYLGVGVPQLPNYFLCLGPYAPLAVGSLLPVIEVYTNYIISAVTKMQKEKIKSLTPRLDPALAFREHHDLYVQRTAWSGPCSSWFKQGRLNGPMTMYPGSRVHFFDLLGSPRYEDFDIRYKSINQWAYLGNGFHMREFDGRDTTYWMGLLDEQDRQPKYNEEIILPK</sequence>
<dbReference type="AlphaFoldDB" id="A0A420XWJ7"/>
<dbReference type="SUPFAM" id="SSF51905">
    <property type="entry name" value="FAD/NAD(P)-binding domain"/>
    <property type="match status" value="1"/>
</dbReference>